<gene>
    <name evidence="9" type="ORF">EZ444_00565</name>
    <name evidence="10" type="ORF">FBD94_06280</name>
</gene>
<evidence type="ECO:0000256" key="3">
    <source>
        <dbReference type="ARBA" id="ARBA00022448"/>
    </source>
</evidence>
<dbReference type="InterPro" id="IPR000522">
    <property type="entry name" value="ABC_transptr_permease_BtuC"/>
</dbReference>
<evidence type="ECO:0000313" key="10">
    <source>
        <dbReference type="EMBL" id="TKC63948.1"/>
    </source>
</evidence>
<evidence type="ECO:0000256" key="7">
    <source>
        <dbReference type="ARBA" id="ARBA00023136"/>
    </source>
</evidence>
<keyword evidence="5 8" id="KW-0812">Transmembrane</keyword>
<keyword evidence="7 8" id="KW-0472">Membrane</keyword>
<feature type="transmembrane region" description="Helical" evidence="8">
    <location>
        <begin position="319"/>
        <end position="340"/>
    </location>
</feature>
<evidence type="ECO:0000256" key="1">
    <source>
        <dbReference type="ARBA" id="ARBA00004651"/>
    </source>
</evidence>
<dbReference type="GO" id="GO:0033214">
    <property type="term" value="P:siderophore-iron import into cell"/>
    <property type="evidence" value="ECO:0007669"/>
    <property type="project" value="TreeGrafter"/>
</dbReference>
<feature type="transmembrane region" description="Helical" evidence="8">
    <location>
        <begin position="203"/>
        <end position="222"/>
    </location>
</feature>
<dbReference type="Gene3D" id="1.10.3470.10">
    <property type="entry name" value="ABC transporter involved in vitamin B12 uptake, BtuC"/>
    <property type="match status" value="1"/>
</dbReference>
<feature type="transmembrane region" description="Helical" evidence="8">
    <location>
        <begin position="127"/>
        <end position="148"/>
    </location>
</feature>
<dbReference type="AlphaFoldDB" id="A0A4R0NHH5"/>
<comment type="similarity">
    <text evidence="2">Belongs to the binding-protein-dependent transport system permease family. FecCD subfamily.</text>
</comment>
<feature type="transmembrane region" description="Helical" evidence="8">
    <location>
        <begin position="101"/>
        <end position="121"/>
    </location>
</feature>
<accession>A0A4U1GIK5</accession>
<evidence type="ECO:0000313" key="12">
    <source>
        <dbReference type="Proteomes" id="UP000309594"/>
    </source>
</evidence>
<organism evidence="9 11">
    <name type="scientific">Pedobacter hiemivivus</name>
    <dbReference type="NCBI Taxonomy" id="2530454"/>
    <lineage>
        <taxon>Bacteria</taxon>
        <taxon>Pseudomonadati</taxon>
        <taxon>Bacteroidota</taxon>
        <taxon>Sphingobacteriia</taxon>
        <taxon>Sphingobacteriales</taxon>
        <taxon>Sphingobacteriaceae</taxon>
        <taxon>Pedobacter</taxon>
    </lineage>
</organism>
<accession>A0A4R0NHH5</accession>
<dbReference type="EMBL" id="SJSM01000001">
    <property type="protein sequence ID" value="TCC99207.1"/>
    <property type="molecule type" value="Genomic_DNA"/>
</dbReference>
<keyword evidence="3" id="KW-0813">Transport</keyword>
<dbReference type="PANTHER" id="PTHR30472">
    <property type="entry name" value="FERRIC ENTEROBACTIN TRANSPORT SYSTEM PERMEASE PROTEIN"/>
    <property type="match status" value="1"/>
</dbReference>
<evidence type="ECO:0000256" key="2">
    <source>
        <dbReference type="ARBA" id="ARBA00007935"/>
    </source>
</evidence>
<evidence type="ECO:0000313" key="11">
    <source>
        <dbReference type="Proteomes" id="UP000291117"/>
    </source>
</evidence>
<feature type="transmembrane region" description="Helical" evidence="8">
    <location>
        <begin position="68"/>
        <end position="89"/>
    </location>
</feature>
<proteinExistence type="inferred from homology"/>
<reference evidence="9 11" key="1">
    <citation type="submission" date="2019-02" db="EMBL/GenBank/DDBJ databases">
        <title>Pedobacter sp. RP-3-8 sp. nov., isolated from Arctic soil.</title>
        <authorList>
            <person name="Dahal R.H."/>
        </authorList>
    </citation>
    <scope>NUCLEOTIDE SEQUENCE [LARGE SCALE GENOMIC DNA]</scope>
    <source>
        <strain evidence="9 11">RP-3-8</strain>
    </source>
</reference>
<comment type="caution">
    <text evidence="9">The sequence shown here is derived from an EMBL/GenBank/DDBJ whole genome shotgun (WGS) entry which is preliminary data.</text>
</comment>
<name>A0A4R0NHH5_9SPHI</name>
<dbReference type="Pfam" id="PF01032">
    <property type="entry name" value="FecCD"/>
    <property type="match status" value="1"/>
</dbReference>
<evidence type="ECO:0000256" key="5">
    <source>
        <dbReference type="ARBA" id="ARBA00022692"/>
    </source>
</evidence>
<dbReference type="Proteomes" id="UP000291117">
    <property type="component" value="Unassembled WGS sequence"/>
</dbReference>
<feature type="transmembrane region" description="Helical" evidence="8">
    <location>
        <begin position="253"/>
        <end position="278"/>
    </location>
</feature>
<dbReference type="EMBL" id="SWDX01000002">
    <property type="protein sequence ID" value="TKC63948.1"/>
    <property type="molecule type" value="Genomic_DNA"/>
</dbReference>
<sequence length="348" mass="36300">MVSKKVLLYLVLIIALFIASAFSMGLGAVKIPIKEVLIILSKKIGLFADTPVSAQYEGVLNIVRLPRVAMGLLVGAALGISGTAVQGIFRNPLAEPGLIGISAGASLMAVIIIVLEVALFAGLSNLLGYYLLAFGAFSGAGIAAMLVYQISRTDGKSNVATMLLAGIAINALAGALTGLITYIADDQQLRNITFWMLGSLAGATWETVLAIAPFVLIPVLLLPRMGKALNAFSLGEVQAAQLGLKVNQIKRNVVVLATMGVGAAVAVSGIISFVGLLVPHTIRLFIGVDNKHVLPASALLGALMLTLADMLCRTIIAPIELPIGVITALLGTPLFLYILIKDKKKLVL</sequence>
<comment type="subcellular location">
    <subcellularLocation>
        <location evidence="1">Cell membrane</location>
        <topology evidence="1">Multi-pass membrane protein</topology>
    </subcellularLocation>
</comment>
<reference evidence="10 12" key="2">
    <citation type="submission" date="2019-04" db="EMBL/GenBank/DDBJ databases">
        <title>Pedobacter sp. RP-1-16 sp. nov., isolated from Arctic soil.</title>
        <authorList>
            <person name="Dahal R.H."/>
            <person name="Kim D.-U."/>
        </authorList>
    </citation>
    <scope>NUCLEOTIDE SEQUENCE [LARGE SCALE GENOMIC DNA]</scope>
    <source>
        <strain evidence="10 12">RP-1-16</strain>
    </source>
</reference>
<keyword evidence="11" id="KW-1185">Reference proteome</keyword>
<dbReference type="OrthoDB" id="9811721at2"/>
<dbReference type="PANTHER" id="PTHR30472:SF25">
    <property type="entry name" value="ABC TRANSPORTER PERMEASE PROTEIN MJ0876-RELATED"/>
    <property type="match status" value="1"/>
</dbReference>
<dbReference type="FunFam" id="1.10.3470.10:FF:000001">
    <property type="entry name" value="Vitamin B12 ABC transporter permease BtuC"/>
    <property type="match status" value="1"/>
</dbReference>
<dbReference type="InterPro" id="IPR037294">
    <property type="entry name" value="ABC_BtuC-like"/>
</dbReference>
<evidence type="ECO:0000256" key="4">
    <source>
        <dbReference type="ARBA" id="ARBA00022475"/>
    </source>
</evidence>
<keyword evidence="4" id="KW-1003">Cell membrane</keyword>
<dbReference type="CDD" id="cd06550">
    <property type="entry name" value="TM_ABC_iron-siderophores_like"/>
    <property type="match status" value="1"/>
</dbReference>
<evidence type="ECO:0000313" key="9">
    <source>
        <dbReference type="EMBL" id="TCC99207.1"/>
    </source>
</evidence>
<dbReference type="GO" id="GO:0005886">
    <property type="term" value="C:plasma membrane"/>
    <property type="evidence" value="ECO:0007669"/>
    <property type="project" value="UniProtKB-SubCell"/>
</dbReference>
<keyword evidence="6 8" id="KW-1133">Transmembrane helix</keyword>
<dbReference type="GO" id="GO:0022857">
    <property type="term" value="F:transmembrane transporter activity"/>
    <property type="evidence" value="ECO:0007669"/>
    <property type="project" value="InterPro"/>
</dbReference>
<dbReference type="SUPFAM" id="SSF81345">
    <property type="entry name" value="ABC transporter involved in vitamin B12 uptake, BtuC"/>
    <property type="match status" value="1"/>
</dbReference>
<evidence type="ECO:0000256" key="6">
    <source>
        <dbReference type="ARBA" id="ARBA00022989"/>
    </source>
</evidence>
<feature type="transmembrane region" description="Helical" evidence="8">
    <location>
        <begin position="160"/>
        <end position="183"/>
    </location>
</feature>
<protein>
    <submittedName>
        <fullName evidence="9">Iron ABC transporter permease</fullName>
    </submittedName>
</protein>
<dbReference type="Proteomes" id="UP000309594">
    <property type="component" value="Unassembled WGS sequence"/>
</dbReference>
<evidence type="ECO:0000256" key="8">
    <source>
        <dbReference type="SAM" id="Phobius"/>
    </source>
</evidence>